<dbReference type="EMBL" id="JBANRG010000082">
    <property type="protein sequence ID" value="KAK7437945.1"/>
    <property type="molecule type" value="Genomic_DNA"/>
</dbReference>
<keyword evidence="2" id="KW-1185">Reference proteome</keyword>
<protein>
    <submittedName>
        <fullName evidence="1">Uncharacterized protein</fullName>
    </submittedName>
</protein>
<proteinExistence type="predicted"/>
<sequence length="115" mass="12868">MTTIRPEFSVRPKYDPVCLVPEPTKTIGILHENEEERSVPGDRLEIKLPRLFGVENYISLAGYVLRKCTGGSDVRGQKRHFDALKLPVLSDLHTKFFCPGPVGSSADEPMMIDDP</sequence>
<evidence type="ECO:0000313" key="1">
    <source>
        <dbReference type="EMBL" id="KAK7437945.1"/>
    </source>
</evidence>
<dbReference type="Proteomes" id="UP001498398">
    <property type="component" value="Unassembled WGS sequence"/>
</dbReference>
<gene>
    <name evidence="1" type="ORF">VKT23_018380</name>
</gene>
<accession>A0ABR1IRY4</accession>
<name>A0ABR1IRY4_9AGAR</name>
<comment type="caution">
    <text evidence="1">The sequence shown here is derived from an EMBL/GenBank/DDBJ whole genome shotgun (WGS) entry which is preliminary data.</text>
</comment>
<evidence type="ECO:0000313" key="2">
    <source>
        <dbReference type="Proteomes" id="UP001498398"/>
    </source>
</evidence>
<reference evidence="1 2" key="1">
    <citation type="submission" date="2024-01" db="EMBL/GenBank/DDBJ databases">
        <title>A draft genome for the cacao thread blight pathogen Marasmiellus scandens.</title>
        <authorList>
            <person name="Baruah I.K."/>
            <person name="Leung J."/>
            <person name="Bukari Y."/>
            <person name="Amoako-Attah I."/>
            <person name="Meinhardt L.W."/>
            <person name="Bailey B.A."/>
            <person name="Cohen S.P."/>
        </authorList>
    </citation>
    <scope>NUCLEOTIDE SEQUENCE [LARGE SCALE GENOMIC DNA]</scope>
    <source>
        <strain evidence="1 2">GH-19</strain>
    </source>
</reference>
<organism evidence="1 2">
    <name type="scientific">Marasmiellus scandens</name>
    <dbReference type="NCBI Taxonomy" id="2682957"/>
    <lineage>
        <taxon>Eukaryota</taxon>
        <taxon>Fungi</taxon>
        <taxon>Dikarya</taxon>
        <taxon>Basidiomycota</taxon>
        <taxon>Agaricomycotina</taxon>
        <taxon>Agaricomycetes</taxon>
        <taxon>Agaricomycetidae</taxon>
        <taxon>Agaricales</taxon>
        <taxon>Marasmiineae</taxon>
        <taxon>Omphalotaceae</taxon>
        <taxon>Marasmiellus</taxon>
    </lineage>
</organism>